<dbReference type="PROSITE" id="PS50928">
    <property type="entry name" value="ABC_TM1"/>
    <property type="match status" value="1"/>
</dbReference>
<keyword evidence="4" id="KW-1003">Cell membrane</keyword>
<evidence type="ECO:0000259" key="10">
    <source>
        <dbReference type="PROSITE" id="PS50928"/>
    </source>
</evidence>
<keyword evidence="12" id="KW-1185">Reference proteome</keyword>
<dbReference type="SUPFAM" id="SSF161098">
    <property type="entry name" value="MetI-like"/>
    <property type="match status" value="1"/>
</dbReference>
<evidence type="ECO:0000256" key="1">
    <source>
        <dbReference type="ARBA" id="ARBA00004429"/>
    </source>
</evidence>
<dbReference type="InterPro" id="IPR035906">
    <property type="entry name" value="MetI-like_sf"/>
</dbReference>
<evidence type="ECO:0000256" key="5">
    <source>
        <dbReference type="ARBA" id="ARBA00022519"/>
    </source>
</evidence>
<dbReference type="InterPro" id="IPR000515">
    <property type="entry name" value="MetI-like"/>
</dbReference>
<gene>
    <name evidence="11" type="ORF">DKG75_21670</name>
</gene>
<dbReference type="Pfam" id="PF00528">
    <property type="entry name" value="BPD_transp_1"/>
    <property type="match status" value="1"/>
</dbReference>
<evidence type="ECO:0000313" key="11">
    <source>
        <dbReference type="EMBL" id="PWR17864.1"/>
    </source>
</evidence>
<dbReference type="GO" id="GO:0022857">
    <property type="term" value="F:transmembrane transporter activity"/>
    <property type="evidence" value="ECO:0007669"/>
    <property type="project" value="InterPro"/>
</dbReference>
<dbReference type="Proteomes" id="UP000246077">
    <property type="component" value="Unassembled WGS sequence"/>
</dbReference>
<dbReference type="PANTHER" id="PTHR30133">
    <property type="entry name" value="CATIONIC AMINO ACID TRANSPORTER, MEMBRANE COMPONENT"/>
    <property type="match status" value="1"/>
</dbReference>
<keyword evidence="6 9" id="KW-0812">Transmembrane</keyword>
<dbReference type="GO" id="GO:0043190">
    <property type="term" value="C:ATP-binding cassette (ABC) transporter complex"/>
    <property type="evidence" value="ECO:0007669"/>
    <property type="project" value="InterPro"/>
</dbReference>
<evidence type="ECO:0000256" key="8">
    <source>
        <dbReference type="ARBA" id="ARBA00023136"/>
    </source>
</evidence>
<feature type="transmembrane region" description="Helical" evidence="9">
    <location>
        <begin position="97"/>
        <end position="120"/>
    </location>
</feature>
<dbReference type="CDD" id="cd06261">
    <property type="entry name" value="TM_PBP2"/>
    <property type="match status" value="1"/>
</dbReference>
<keyword evidence="8 9" id="KW-0472">Membrane</keyword>
<evidence type="ECO:0000256" key="7">
    <source>
        <dbReference type="ARBA" id="ARBA00022989"/>
    </source>
</evidence>
<organism evidence="11 12">
    <name type="scientific">Zavarzinia compransoris</name>
    <dbReference type="NCBI Taxonomy" id="1264899"/>
    <lineage>
        <taxon>Bacteria</taxon>
        <taxon>Pseudomonadati</taxon>
        <taxon>Pseudomonadota</taxon>
        <taxon>Alphaproteobacteria</taxon>
        <taxon>Rhodospirillales</taxon>
        <taxon>Zavarziniaceae</taxon>
        <taxon>Zavarzinia</taxon>
    </lineage>
</organism>
<keyword evidence="3 9" id="KW-0813">Transport</keyword>
<keyword evidence="7 9" id="KW-1133">Transmembrane helix</keyword>
<sequence>MLWWPVGQVLGLVVDGLGWVLGGIGSAIYDWIAADHPGLAGEIDLLSFGKGGWGDDLWAGLQLTLQLAAISLVFGLVIGFLGAGAKLAPSKWLNRIGNLYTVLIRGLPELLTLMLIYYGIQFGLQGLIELVALQDLCAATALPAKMALFGLEDGTRAFCGATTVNVSGFAAGTVALSLVFGAFATEVLRGAILAVPKGQLEAARAIGMSRALLIRRVLIPQVWRFALPGLGNLWLNLVKDTSLVSVIALDELMRKAGIAVGVTKQPFLFYGAACALYLAVTGVSMIVFARAERWASRGVRRPV</sequence>
<feature type="domain" description="ABC transmembrane type-1" evidence="10">
    <location>
        <begin position="61"/>
        <end position="289"/>
    </location>
</feature>
<evidence type="ECO:0000256" key="6">
    <source>
        <dbReference type="ARBA" id="ARBA00022692"/>
    </source>
</evidence>
<keyword evidence="5" id="KW-0997">Cell inner membrane</keyword>
<evidence type="ECO:0000313" key="12">
    <source>
        <dbReference type="Proteomes" id="UP000246077"/>
    </source>
</evidence>
<dbReference type="OrthoDB" id="9815029at2"/>
<comment type="caution">
    <text evidence="11">The sequence shown here is derived from an EMBL/GenBank/DDBJ whole genome shotgun (WGS) entry which is preliminary data.</text>
</comment>
<name>A0A317DU13_9PROT</name>
<dbReference type="InterPro" id="IPR010065">
    <property type="entry name" value="AA_ABC_transptr_permease_3TM"/>
</dbReference>
<accession>A0A317DU13</accession>
<dbReference type="InterPro" id="IPR051613">
    <property type="entry name" value="ABC_transp_permease_HisMQ"/>
</dbReference>
<comment type="subcellular location">
    <subcellularLocation>
        <location evidence="1">Cell inner membrane</location>
        <topology evidence="1">Multi-pass membrane protein</topology>
    </subcellularLocation>
    <subcellularLocation>
        <location evidence="9">Cell membrane</location>
        <topology evidence="9">Multi-pass membrane protein</topology>
    </subcellularLocation>
</comment>
<evidence type="ECO:0000256" key="3">
    <source>
        <dbReference type="ARBA" id="ARBA00022448"/>
    </source>
</evidence>
<comment type="similarity">
    <text evidence="2">Belongs to the binding-protein-dependent transport system permease family. HisMQ subfamily.</text>
</comment>
<dbReference type="EMBL" id="QGLF01000008">
    <property type="protein sequence ID" value="PWR17864.1"/>
    <property type="molecule type" value="Genomic_DNA"/>
</dbReference>
<dbReference type="NCBIfam" id="TIGR01726">
    <property type="entry name" value="HEQRo_perm_3TM"/>
    <property type="match status" value="1"/>
</dbReference>
<feature type="transmembrane region" description="Helical" evidence="9">
    <location>
        <begin position="63"/>
        <end position="85"/>
    </location>
</feature>
<dbReference type="AlphaFoldDB" id="A0A317DU13"/>
<evidence type="ECO:0000256" key="4">
    <source>
        <dbReference type="ARBA" id="ARBA00022475"/>
    </source>
</evidence>
<proteinExistence type="inferred from homology"/>
<dbReference type="PANTHER" id="PTHR30133:SF2">
    <property type="entry name" value="ARGININE ABC TRANSPORTER PERMEASE PROTEIN ARTQ"/>
    <property type="match status" value="1"/>
</dbReference>
<dbReference type="Gene3D" id="1.10.3720.10">
    <property type="entry name" value="MetI-like"/>
    <property type="match status" value="1"/>
</dbReference>
<protein>
    <submittedName>
        <fullName evidence="11">ABC transporter permease</fullName>
    </submittedName>
</protein>
<reference evidence="12" key="1">
    <citation type="submission" date="2018-05" db="EMBL/GenBank/DDBJ databases">
        <title>Zavarzinia sp. HR-AS.</title>
        <authorList>
            <person name="Lee Y."/>
            <person name="Jeon C.O."/>
        </authorList>
    </citation>
    <scope>NUCLEOTIDE SEQUENCE [LARGE SCALE GENOMIC DNA]</scope>
    <source>
        <strain evidence="12">DSM 1231</strain>
    </source>
</reference>
<feature type="transmembrane region" description="Helical" evidence="9">
    <location>
        <begin position="267"/>
        <end position="291"/>
    </location>
</feature>
<evidence type="ECO:0000256" key="2">
    <source>
        <dbReference type="ARBA" id="ARBA00010072"/>
    </source>
</evidence>
<evidence type="ECO:0000256" key="9">
    <source>
        <dbReference type="RuleBase" id="RU363032"/>
    </source>
</evidence>